<evidence type="ECO:0000313" key="3">
    <source>
        <dbReference type="Proteomes" id="UP000644441"/>
    </source>
</evidence>
<dbReference type="RefSeq" id="WP_194856122.1">
    <property type="nucleotide sequence ID" value="NZ_ARXR01000015.1"/>
</dbReference>
<proteinExistence type="predicted"/>
<sequence length="348" mass="38276">MSLHPAPQEQDLDSLAAFLKAAGDPLRLEVLQVLGQNSFGVLELCEIMAIKQSGMSHHLKVLAQGGLVERRREGNSIFYRRRLPPSDAATGPLQSALFERLDATPADPVTRQRLAGVQAQRAARSRAFFARHADDLARHQDLIAEHDQYAEQACELLDRAALGRAANNREPGERRGIALEIGPGEGRFLAPLASRFERVLALDNAEVMLARARERVTGQGLDNVELVLGEWPEHGALLPRVDAVVVNMVLHHLPSPSAALEAAARQLNDGGVLVITDLCRHNQRWAVDACGDFWLGFEEADLVSWAGRAGLVLRESLFLAMRNGFQVQVRSFQRVTAHPSKREQSGNE</sequence>
<dbReference type="Proteomes" id="UP000644441">
    <property type="component" value="Unassembled WGS sequence"/>
</dbReference>
<dbReference type="SUPFAM" id="SSF46785">
    <property type="entry name" value="Winged helix' DNA-binding domain"/>
    <property type="match status" value="1"/>
</dbReference>
<dbReference type="InterPro" id="IPR001845">
    <property type="entry name" value="HTH_ArsR_DNA-bd_dom"/>
</dbReference>
<accession>A0ABS0AIF6</accession>
<dbReference type="InterPro" id="IPR036390">
    <property type="entry name" value="WH_DNA-bd_sf"/>
</dbReference>
<feature type="domain" description="HTH arsR-type" evidence="1">
    <location>
        <begin position="7"/>
        <end position="104"/>
    </location>
</feature>
<reference evidence="2 3" key="1">
    <citation type="submission" date="2012-09" db="EMBL/GenBank/DDBJ databases">
        <title>Genome Sequence of alkane-degrading Bacterium Alcanivorax venustensis ISO4.</title>
        <authorList>
            <person name="Lai Q."/>
            <person name="Shao Z."/>
        </authorList>
    </citation>
    <scope>NUCLEOTIDE SEQUENCE [LARGE SCALE GENOMIC DNA]</scope>
    <source>
        <strain evidence="2 3">ISO4</strain>
    </source>
</reference>
<evidence type="ECO:0000259" key="1">
    <source>
        <dbReference type="PROSITE" id="PS50987"/>
    </source>
</evidence>
<dbReference type="NCBIfam" id="NF033788">
    <property type="entry name" value="HTH_metalloreg"/>
    <property type="match status" value="1"/>
</dbReference>
<dbReference type="Pfam" id="PF08241">
    <property type="entry name" value="Methyltransf_11"/>
    <property type="match status" value="1"/>
</dbReference>
<dbReference type="PROSITE" id="PS50987">
    <property type="entry name" value="HTH_ARSR_2"/>
    <property type="match status" value="1"/>
</dbReference>
<dbReference type="CDD" id="cd00090">
    <property type="entry name" value="HTH_ARSR"/>
    <property type="match status" value="1"/>
</dbReference>
<dbReference type="CDD" id="cd02440">
    <property type="entry name" value="AdoMet_MTases"/>
    <property type="match status" value="1"/>
</dbReference>
<evidence type="ECO:0000313" key="2">
    <source>
        <dbReference type="EMBL" id="MBF5053392.1"/>
    </source>
</evidence>
<dbReference type="Pfam" id="PF12840">
    <property type="entry name" value="HTH_20"/>
    <property type="match status" value="1"/>
</dbReference>
<dbReference type="InterPro" id="IPR029063">
    <property type="entry name" value="SAM-dependent_MTases_sf"/>
</dbReference>
<dbReference type="PRINTS" id="PR00778">
    <property type="entry name" value="HTHARSR"/>
</dbReference>
<dbReference type="InterPro" id="IPR013216">
    <property type="entry name" value="Methyltransf_11"/>
</dbReference>
<dbReference type="Gene3D" id="1.10.10.10">
    <property type="entry name" value="Winged helix-like DNA-binding domain superfamily/Winged helix DNA-binding domain"/>
    <property type="match status" value="1"/>
</dbReference>
<keyword evidence="3" id="KW-1185">Reference proteome</keyword>
<name>A0ABS0AIF6_9GAMM</name>
<dbReference type="PANTHER" id="PTHR43861">
    <property type="entry name" value="TRANS-ACONITATE 2-METHYLTRANSFERASE-RELATED"/>
    <property type="match status" value="1"/>
</dbReference>
<gene>
    <name evidence="2" type="ORF">ISO4_01994</name>
</gene>
<organism evidence="2 3">
    <name type="scientific">Alloalcanivorax venustensis ISO4</name>
    <dbReference type="NCBI Taxonomy" id="1177184"/>
    <lineage>
        <taxon>Bacteria</taxon>
        <taxon>Pseudomonadati</taxon>
        <taxon>Pseudomonadota</taxon>
        <taxon>Gammaproteobacteria</taxon>
        <taxon>Oceanospirillales</taxon>
        <taxon>Alcanivoracaceae</taxon>
        <taxon>Alloalcanivorax</taxon>
    </lineage>
</organism>
<dbReference type="EMBL" id="ARXR01000015">
    <property type="protein sequence ID" value="MBF5053392.1"/>
    <property type="molecule type" value="Genomic_DNA"/>
</dbReference>
<comment type="caution">
    <text evidence="2">The sequence shown here is derived from an EMBL/GenBank/DDBJ whole genome shotgun (WGS) entry which is preliminary data.</text>
</comment>
<dbReference type="SUPFAM" id="SSF53335">
    <property type="entry name" value="S-adenosyl-L-methionine-dependent methyltransferases"/>
    <property type="match status" value="1"/>
</dbReference>
<dbReference type="InterPro" id="IPR011991">
    <property type="entry name" value="ArsR-like_HTH"/>
</dbReference>
<protein>
    <submittedName>
        <fullName evidence="2">ArsR family transcriptional regulator</fullName>
    </submittedName>
</protein>
<dbReference type="InterPro" id="IPR036388">
    <property type="entry name" value="WH-like_DNA-bd_sf"/>
</dbReference>
<dbReference type="SMART" id="SM00418">
    <property type="entry name" value="HTH_ARSR"/>
    <property type="match status" value="1"/>
</dbReference>
<dbReference type="Gene3D" id="3.40.50.150">
    <property type="entry name" value="Vaccinia Virus protein VP39"/>
    <property type="match status" value="1"/>
</dbReference>